<proteinExistence type="predicted"/>
<feature type="compositionally biased region" description="Low complexity" evidence="1">
    <location>
        <begin position="517"/>
        <end position="544"/>
    </location>
</feature>
<feature type="compositionally biased region" description="Low complexity" evidence="1">
    <location>
        <begin position="480"/>
        <end position="495"/>
    </location>
</feature>
<reference evidence="3" key="1">
    <citation type="submission" date="2023-01" db="EMBL/GenBank/DDBJ databases">
        <authorList>
            <person name="Van Ghelder C."/>
            <person name="Rancurel C."/>
        </authorList>
    </citation>
    <scope>NUCLEOTIDE SEQUENCE</scope>
    <source>
        <strain evidence="3">CNCM I-4278</strain>
    </source>
</reference>
<dbReference type="OrthoDB" id="3755781at2759"/>
<feature type="compositionally biased region" description="Basic and acidic residues" evidence="1">
    <location>
        <begin position="344"/>
        <end position="356"/>
    </location>
</feature>
<feature type="region of interest" description="Disordered" evidence="1">
    <location>
        <begin position="476"/>
        <end position="573"/>
    </location>
</feature>
<evidence type="ECO:0000313" key="4">
    <source>
        <dbReference type="Proteomes" id="UP001152607"/>
    </source>
</evidence>
<gene>
    <name evidence="3" type="ORF">PDIGIT_LOCUS10586</name>
</gene>
<dbReference type="EMBL" id="CAOQHR010000007">
    <property type="protein sequence ID" value="CAI6337474.1"/>
    <property type="molecule type" value="Genomic_DNA"/>
</dbReference>
<feature type="region of interest" description="Disordered" evidence="1">
    <location>
        <begin position="425"/>
        <end position="458"/>
    </location>
</feature>
<keyword evidence="2" id="KW-0812">Transmembrane</keyword>
<feature type="compositionally biased region" description="Basic residues" evidence="1">
    <location>
        <begin position="10"/>
        <end position="20"/>
    </location>
</feature>
<feature type="transmembrane region" description="Helical" evidence="2">
    <location>
        <begin position="609"/>
        <end position="630"/>
    </location>
</feature>
<feature type="region of interest" description="Disordered" evidence="1">
    <location>
        <begin position="1"/>
        <end position="81"/>
    </location>
</feature>
<feature type="compositionally biased region" description="Polar residues" evidence="1">
    <location>
        <begin position="432"/>
        <end position="450"/>
    </location>
</feature>
<comment type="caution">
    <text evidence="3">The sequence shown here is derived from an EMBL/GenBank/DDBJ whole genome shotgun (WGS) entry which is preliminary data.</text>
</comment>
<name>A0A9W4XMJ8_9PLEO</name>
<keyword evidence="2" id="KW-0472">Membrane</keyword>
<feature type="region of interest" description="Disordered" evidence="1">
    <location>
        <begin position="311"/>
        <end position="380"/>
    </location>
</feature>
<evidence type="ECO:0000256" key="2">
    <source>
        <dbReference type="SAM" id="Phobius"/>
    </source>
</evidence>
<accession>A0A9W4XMJ8</accession>
<keyword evidence="2" id="KW-1133">Transmembrane helix</keyword>
<evidence type="ECO:0000256" key="1">
    <source>
        <dbReference type="SAM" id="MobiDB-lite"/>
    </source>
</evidence>
<feature type="compositionally biased region" description="Polar residues" evidence="1">
    <location>
        <begin position="42"/>
        <end position="56"/>
    </location>
</feature>
<dbReference type="AlphaFoldDB" id="A0A9W4XMJ8"/>
<organism evidence="3 4">
    <name type="scientific">Periconia digitata</name>
    <dbReference type="NCBI Taxonomy" id="1303443"/>
    <lineage>
        <taxon>Eukaryota</taxon>
        <taxon>Fungi</taxon>
        <taxon>Dikarya</taxon>
        <taxon>Ascomycota</taxon>
        <taxon>Pezizomycotina</taxon>
        <taxon>Dothideomycetes</taxon>
        <taxon>Pleosporomycetidae</taxon>
        <taxon>Pleosporales</taxon>
        <taxon>Massarineae</taxon>
        <taxon>Periconiaceae</taxon>
        <taxon>Periconia</taxon>
    </lineage>
</organism>
<feature type="region of interest" description="Disordered" evidence="1">
    <location>
        <begin position="195"/>
        <end position="236"/>
    </location>
</feature>
<keyword evidence="4" id="KW-1185">Reference proteome</keyword>
<sequence>MADPVISPSQKRHGLIFRRRSPSETIITAQFPDPRNGGLPPNNVSIASSHALTSKSDPLPNTKAPPQSPPQHRQHIERAQSSEYFLEVQKRQPLREAQSRRSKFNTTIHTDATGAQPAFESDAFTVEMPTTREPIIERPVFRAKIPKVLSPSKAQVEALETYKKKARQVRERNNSTGVRVPSKLLSYDYAYASQVESSSDPTPLQKYIDSMAPSSPPRYSHSPAGSFPISPPIPQTSWLQAGITSEARDSPTTSPTVVKIQGARSINGSMKSTDSSGTRILGNIASSRSAGQPAMQDHHNFDRHDTASGAICHTSTTRPTKETITARLVPKSTTASTVAKRTRRKEEPQPSKEPYRGLHTSKPSPLPMSSRSPSPNKPTPKCVFTAAKITDTVPGGDAIFGYPNSNITHTPAGSSNAAAAAVSTTTKRVPFQTPSTPTKTRLRQQPSIQTPPRKDHIGILPKKWGAWLRPSGPRIAKPITTTSTPTSPSSYSASAKELHFQRQINNATSSAEDPVTPKKTTTTTTSPPATFKIPTSFTQSTSSTPLQNQNQTRKRGKLARSAPPPPFPSFPVAVESRDQTTTTPVVVPPPPTSAGLPSFDTGLAQISYLFSWLVYICVIVYIAVGVFFVLDGVRRAFLVLSAPFRVVRDVGGGVGKGAVVLGVWVWGMGRAGLE</sequence>
<feature type="compositionally biased region" description="Low complexity" evidence="1">
    <location>
        <begin position="361"/>
        <end position="374"/>
    </location>
</feature>
<protein>
    <submittedName>
        <fullName evidence="3">Uncharacterized protein</fullName>
    </submittedName>
</protein>
<feature type="compositionally biased region" description="Polar residues" evidence="1">
    <location>
        <begin position="502"/>
        <end position="511"/>
    </location>
</feature>
<evidence type="ECO:0000313" key="3">
    <source>
        <dbReference type="EMBL" id="CAI6337474.1"/>
    </source>
</evidence>
<dbReference type="Proteomes" id="UP001152607">
    <property type="component" value="Unassembled WGS sequence"/>
</dbReference>